<dbReference type="InterPro" id="IPR021727">
    <property type="entry name" value="DUF3299"/>
</dbReference>
<protein>
    <recommendedName>
        <fullName evidence="4">DUF3299 domain-containing protein</fullName>
    </recommendedName>
</protein>
<keyword evidence="3" id="KW-1185">Reference proteome</keyword>
<name>A0A560GZT3_9PROT</name>
<evidence type="ECO:0008006" key="4">
    <source>
        <dbReference type="Google" id="ProtNLM"/>
    </source>
</evidence>
<comment type="caution">
    <text evidence="2">The sequence shown here is derived from an EMBL/GenBank/DDBJ whole genome shotgun (WGS) entry which is preliminary data.</text>
</comment>
<feature type="chain" id="PRO_5022107248" description="DUF3299 domain-containing protein" evidence="1">
    <location>
        <begin position="26"/>
        <end position="164"/>
    </location>
</feature>
<sequence>MPLPRLPVLLLALALPAFTPAPALALRLEKGTAPKVQDIPRATLGWDKIADVKEIEVKVKNGTRLRAVFGPTVQHMAGQSLTLGGYIIPLDQTEHSTHFLLSALAPSCPFCPPPGAADVVEVRTTEPVTFTYDLVVLTGTVRLTPDDENCLYYHLDSAHQQPSG</sequence>
<accession>A0A560GZT3</accession>
<dbReference type="EMBL" id="VITR01000011">
    <property type="protein sequence ID" value="TWB39059.1"/>
    <property type="molecule type" value="Genomic_DNA"/>
</dbReference>
<evidence type="ECO:0000313" key="3">
    <source>
        <dbReference type="Proteomes" id="UP000315751"/>
    </source>
</evidence>
<reference evidence="2 3" key="1">
    <citation type="submission" date="2019-06" db="EMBL/GenBank/DDBJ databases">
        <title>Genomic Encyclopedia of Type Strains, Phase IV (KMG-V): Genome sequencing to study the core and pangenomes of soil and plant-associated prokaryotes.</title>
        <authorList>
            <person name="Whitman W."/>
        </authorList>
    </citation>
    <scope>NUCLEOTIDE SEQUENCE [LARGE SCALE GENOMIC DNA]</scope>
    <source>
        <strain evidence="2 3">BR 11622</strain>
    </source>
</reference>
<dbReference type="RefSeq" id="WP_145734446.1">
    <property type="nucleotide sequence ID" value="NZ_VITR01000011.1"/>
</dbReference>
<dbReference type="OrthoDB" id="257397at2"/>
<proteinExistence type="predicted"/>
<evidence type="ECO:0000256" key="1">
    <source>
        <dbReference type="SAM" id="SignalP"/>
    </source>
</evidence>
<dbReference type="Proteomes" id="UP000315751">
    <property type="component" value="Unassembled WGS sequence"/>
</dbReference>
<dbReference type="Pfam" id="PF11736">
    <property type="entry name" value="DUF3299"/>
    <property type="match status" value="1"/>
</dbReference>
<feature type="signal peptide" evidence="1">
    <location>
        <begin position="1"/>
        <end position="25"/>
    </location>
</feature>
<evidence type="ECO:0000313" key="2">
    <source>
        <dbReference type="EMBL" id="TWB39059.1"/>
    </source>
</evidence>
<dbReference type="Gene3D" id="2.40.50.870">
    <property type="entry name" value="Protein of unknown function (DUF3299)"/>
    <property type="match status" value="1"/>
</dbReference>
<organism evidence="2 3">
    <name type="scientific">Nitrospirillum amazonense</name>
    <dbReference type="NCBI Taxonomy" id="28077"/>
    <lineage>
        <taxon>Bacteria</taxon>
        <taxon>Pseudomonadati</taxon>
        <taxon>Pseudomonadota</taxon>
        <taxon>Alphaproteobacteria</taxon>
        <taxon>Rhodospirillales</taxon>
        <taxon>Azospirillaceae</taxon>
        <taxon>Nitrospirillum</taxon>
    </lineage>
</organism>
<gene>
    <name evidence="2" type="ORF">FBZ90_11154</name>
</gene>
<keyword evidence="1" id="KW-0732">Signal</keyword>
<dbReference type="AlphaFoldDB" id="A0A560GZT3"/>